<dbReference type="EMBL" id="BAAADV010000007">
    <property type="protein sequence ID" value="GAA0678237.1"/>
    <property type="molecule type" value="Genomic_DNA"/>
</dbReference>
<proteinExistence type="predicted"/>
<feature type="region of interest" description="Disordered" evidence="1">
    <location>
        <begin position="84"/>
        <end position="109"/>
    </location>
</feature>
<reference evidence="2 3" key="1">
    <citation type="journal article" date="2019" name="Int. J. Syst. Evol. Microbiol.">
        <title>The Global Catalogue of Microorganisms (GCM) 10K type strain sequencing project: providing services to taxonomists for standard genome sequencing and annotation.</title>
        <authorList>
            <consortium name="The Broad Institute Genomics Platform"/>
            <consortium name="The Broad Institute Genome Sequencing Center for Infectious Disease"/>
            <person name="Wu L."/>
            <person name="Ma J."/>
        </authorList>
    </citation>
    <scope>NUCLEOTIDE SEQUENCE [LARGE SCALE GENOMIC DNA]</scope>
    <source>
        <strain evidence="2 3">JCM 16328</strain>
    </source>
</reference>
<comment type="caution">
    <text evidence="2">The sequence shown here is derived from an EMBL/GenBank/DDBJ whole genome shotgun (WGS) entry which is preliminary data.</text>
</comment>
<sequence length="109" mass="11216">MPPCATVAPTPIAGAATPTTYRYVGFQPGYLRVVRITRKNRTGSSAMPAANSQLAADPGSLGGVVETYSVAGAMPYRSPSRAARSAAVSAPAARRDSASAASPLRFEYP</sequence>
<keyword evidence="3" id="KW-1185">Reference proteome</keyword>
<dbReference type="Proteomes" id="UP001500420">
    <property type="component" value="Unassembled WGS sequence"/>
</dbReference>
<evidence type="ECO:0000313" key="2">
    <source>
        <dbReference type="EMBL" id="GAA0678237.1"/>
    </source>
</evidence>
<accession>A0AAV3TD87</accession>
<name>A0AAV3TD87_9EURY</name>
<organism evidence="2 3">
    <name type="scientific">Natronoarchaeum mannanilyticum</name>
    <dbReference type="NCBI Taxonomy" id="926360"/>
    <lineage>
        <taxon>Archaea</taxon>
        <taxon>Methanobacteriati</taxon>
        <taxon>Methanobacteriota</taxon>
        <taxon>Stenosarchaea group</taxon>
        <taxon>Halobacteria</taxon>
        <taxon>Halobacteriales</taxon>
        <taxon>Natronoarchaeaceae</taxon>
    </lineage>
</organism>
<evidence type="ECO:0000313" key="3">
    <source>
        <dbReference type="Proteomes" id="UP001500420"/>
    </source>
</evidence>
<feature type="compositionally biased region" description="Low complexity" evidence="1">
    <location>
        <begin position="84"/>
        <end position="103"/>
    </location>
</feature>
<dbReference type="AlphaFoldDB" id="A0AAV3TD87"/>
<protein>
    <submittedName>
        <fullName evidence="2">Uncharacterized protein</fullName>
    </submittedName>
</protein>
<gene>
    <name evidence="2" type="ORF">GCM10009020_28090</name>
</gene>
<evidence type="ECO:0000256" key="1">
    <source>
        <dbReference type="SAM" id="MobiDB-lite"/>
    </source>
</evidence>